<evidence type="ECO:0000256" key="3">
    <source>
        <dbReference type="ARBA" id="ARBA00022741"/>
    </source>
</evidence>
<keyword evidence="3" id="KW-0547">Nucleotide-binding</keyword>
<sequence length="449" mass="49117">MSDKVIRLGGSHAGNTTSIKNLTAFLTKQRDRSFIVSSAVPEILKIIRTAVDEAFRTDSGSVYEKLIAVYAERTGSKPSSSYTILVEQVTGILKGIGLIGDYSEALKDQLLSFSEKLTVEILKDRLEKQGITVQVLWPEHIELLVTPDFGNATFLSVNNQKLAELSGRFFLFPGSYGVTEKGKIARAGKTAADYTAAFLTRELKASKLELWGLDHDFLRADPAIVPDSPRMERLTYSEASELAYFDHYSFHPRTVEPLEAEHIPIYVVNTDSGEGKIDTVINTETFVERQVVKSVACTDDVSLLRLDGPGVGLKPGILAKVTSQLNLAGINIKSVITSQVSINLILERETGNRAHKLIRQLGFSSVQEITVIEDVSLVGVVGHGMQQSYGVSAKIFGAVARSKINVVLSGSGASDLVSYLVVKTSDKEKSVCEIYNAFFNAPQKDDFNF</sequence>
<dbReference type="GO" id="GO:0004072">
    <property type="term" value="F:aspartate kinase activity"/>
    <property type="evidence" value="ECO:0007669"/>
    <property type="project" value="UniProtKB-EC"/>
</dbReference>
<accession>A0A399D1K2</accession>
<evidence type="ECO:0000256" key="6">
    <source>
        <dbReference type="ARBA" id="ARBA00047872"/>
    </source>
</evidence>
<keyword evidence="4 9" id="KW-0418">Kinase</keyword>
<dbReference type="SUPFAM" id="SSF53633">
    <property type="entry name" value="Carbamate kinase-like"/>
    <property type="match status" value="1"/>
</dbReference>
<dbReference type="InterPro" id="IPR001048">
    <property type="entry name" value="Asp/Glu/Uridylate_kinase"/>
</dbReference>
<dbReference type="RefSeq" id="WP_119350719.1">
    <property type="nucleotide sequence ID" value="NZ_QWET01000010.1"/>
</dbReference>
<gene>
    <name evidence="9" type="ORF">D1164_14490</name>
</gene>
<evidence type="ECO:0000259" key="8">
    <source>
        <dbReference type="Pfam" id="PF22468"/>
    </source>
</evidence>
<evidence type="ECO:0000259" key="7">
    <source>
        <dbReference type="Pfam" id="PF00696"/>
    </source>
</evidence>
<dbReference type="InterPro" id="IPR054352">
    <property type="entry name" value="ACT_Aspartokinase"/>
</dbReference>
<evidence type="ECO:0000256" key="1">
    <source>
        <dbReference type="ARBA" id="ARBA00010122"/>
    </source>
</evidence>
<dbReference type="PANTHER" id="PTHR21499">
    <property type="entry name" value="ASPARTATE KINASE"/>
    <property type="match status" value="1"/>
</dbReference>
<keyword evidence="5" id="KW-0067">ATP-binding</keyword>
<dbReference type="Gene3D" id="3.30.2130.10">
    <property type="entry name" value="VC0802-like"/>
    <property type="match status" value="1"/>
</dbReference>
<feature type="domain" description="Aspartate/glutamate/uridylate kinase" evidence="7">
    <location>
        <begin position="5"/>
        <end position="269"/>
    </location>
</feature>
<dbReference type="Pfam" id="PF22468">
    <property type="entry name" value="ACT_9"/>
    <property type="match status" value="1"/>
</dbReference>
<keyword evidence="4 9" id="KW-0808">Transferase</keyword>
<proteinExistence type="inferred from homology"/>
<dbReference type="AlphaFoldDB" id="A0A399D1K2"/>
<feature type="domain" description="Aspartokinase ACT" evidence="8">
    <location>
        <begin position="378"/>
        <end position="438"/>
    </location>
</feature>
<comment type="catalytic activity">
    <reaction evidence="6">
        <text>L-aspartate + ATP = 4-phospho-L-aspartate + ADP</text>
        <dbReference type="Rhea" id="RHEA:23776"/>
        <dbReference type="ChEBI" id="CHEBI:29991"/>
        <dbReference type="ChEBI" id="CHEBI:30616"/>
        <dbReference type="ChEBI" id="CHEBI:57535"/>
        <dbReference type="ChEBI" id="CHEBI:456216"/>
        <dbReference type="EC" id="2.7.2.4"/>
    </reaction>
</comment>
<evidence type="ECO:0000256" key="2">
    <source>
        <dbReference type="ARBA" id="ARBA00013059"/>
    </source>
</evidence>
<dbReference type="InterPro" id="IPR045865">
    <property type="entry name" value="ACT-like_dom_sf"/>
</dbReference>
<dbReference type="PANTHER" id="PTHR21499:SF59">
    <property type="entry name" value="ASPARTOKINASE"/>
    <property type="match status" value="1"/>
</dbReference>
<comment type="similarity">
    <text evidence="1">Belongs to the aspartokinase family.</text>
</comment>
<dbReference type="InterPro" id="IPR036393">
    <property type="entry name" value="AceGlu_kinase-like_sf"/>
</dbReference>
<dbReference type="GO" id="GO:0009089">
    <property type="term" value="P:lysine biosynthetic process via diaminopimelate"/>
    <property type="evidence" value="ECO:0007669"/>
    <property type="project" value="TreeGrafter"/>
</dbReference>
<dbReference type="CDD" id="cd04892">
    <property type="entry name" value="ACT_AK-like_2"/>
    <property type="match status" value="1"/>
</dbReference>
<evidence type="ECO:0000313" key="10">
    <source>
        <dbReference type="Proteomes" id="UP000266441"/>
    </source>
</evidence>
<protein>
    <recommendedName>
        <fullName evidence="2">aspartate kinase</fullName>
        <ecNumber evidence="2">2.7.2.4</ecNumber>
    </recommendedName>
</protein>
<dbReference type="GO" id="GO:0005829">
    <property type="term" value="C:cytosol"/>
    <property type="evidence" value="ECO:0007669"/>
    <property type="project" value="TreeGrafter"/>
</dbReference>
<dbReference type="OrthoDB" id="9799110at2"/>
<dbReference type="Proteomes" id="UP000266441">
    <property type="component" value="Unassembled WGS sequence"/>
</dbReference>
<organism evidence="9 10">
    <name type="scientific">Mariniphaga sediminis</name>
    <dbReference type="NCBI Taxonomy" id="1628158"/>
    <lineage>
        <taxon>Bacteria</taxon>
        <taxon>Pseudomonadati</taxon>
        <taxon>Bacteroidota</taxon>
        <taxon>Bacteroidia</taxon>
        <taxon>Marinilabiliales</taxon>
        <taxon>Prolixibacteraceae</taxon>
        <taxon>Mariniphaga</taxon>
    </lineage>
</organism>
<evidence type="ECO:0000313" key="9">
    <source>
        <dbReference type="EMBL" id="RIH64561.1"/>
    </source>
</evidence>
<name>A0A399D1K2_9BACT</name>
<reference evidence="9 10" key="1">
    <citation type="journal article" date="2015" name="Int. J. Syst. Evol. Microbiol.">
        <title>Mariniphaga sediminis sp. nov., isolated from coastal sediment.</title>
        <authorList>
            <person name="Wang F.Q."/>
            <person name="Shen Q.Y."/>
            <person name="Chen G.J."/>
            <person name="Du Z.J."/>
        </authorList>
    </citation>
    <scope>NUCLEOTIDE SEQUENCE [LARGE SCALE GENOMIC DNA]</scope>
    <source>
        <strain evidence="9 10">SY21</strain>
    </source>
</reference>
<evidence type="ECO:0000256" key="4">
    <source>
        <dbReference type="ARBA" id="ARBA00022777"/>
    </source>
</evidence>
<comment type="caution">
    <text evidence="9">The sequence shown here is derived from an EMBL/GenBank/DDBJ whole genome shotgun (WGS) entry which is preliminary data.</text>
</comment>
<dbReference type="GO" id="GO:0005524">
    <property type="term" value="F:ATP binding"/>
    <property type="evidence" value="ECO:0007669"/>
    <property type="project" value="UniProtKB-KW"/>
</dbReference>
<dbReference type="GO" id="GO:0009090">
    <property type="term" value="P:homoserine biosynthetic process"/>
    <property type="evidence" value="ECO:0007669"/>
    <property type="project" value="TreeGrafter"/>
</dbReference>
<dbReference type="EMBL" id="QWET01000010">
    <property type="protein sequence ID" value="RIH64561.1"/>
    <property type="molecule type" value="Genomic_DNA"/>
</dbReference>
<dbReference type="SUPFAM" id="SSF55021">
    <property type="entry name" value="ACT-like"/>
    <property type="match status" value="2"/>
</dbReference>
<dbReference type="Gene3D" id="3.40.1160.10">
    <property type="entry name" value="Acetylglutamate kinase-like"/>
    <property type="match status" value="1"/>
</dbReference>
<dbReference type="Pfam" id="PF00696">
    <property type="entry name" value="AA_kinase"/>
    <property type="match status" value="1"/>
</dbReference>
<keyword evidence="10" id="KW-1185">Reference proteome</keyword>
<dbReference type="EC" id="2.7.2.4" evidence="2"/>
<evidence type="ECO:0000256" key="5">
    <source>
        <dbReference type="ARBA" id="ARBA00022840"/>
    </source>
</evidence>